<evidence type="ECO:0000256" key="3">
    <source>
        <dbReference type="ARBA" id="ARBA00022692"/>
    </source>
</evidence>
<dbReference type="InterPro" id="IPR036259">
    <property type="entry name" value="MFS_trans_sf"/>
</dbReference>
<proteinExistence type="predicted"/>
<keyword evidence="3 6" id="KW-0812">Transmembrane</keyword>
<sequence>MYKTLWKNKNIRYYLLAGGVSRLGDVLSGMAFLFLAYDLTGSSLHTTGMAMAETLPYLLFGLIGGVMADWLPKKSY</sequence>
<reference evidence="7" key="1">
    <citation type="submission" date="2022-04" db="EMBL/GenBank/DDBJ databases">
        <title>Halobacillus sp. isolated from saltern.</title>
        <authorList>
            <person name="Won M."/>
            <person name="Lee C.-M."/>
            <person name="Woen H.-Y."/>
            <person name="Kwon S.-W."/>
        </authorList>
    </citation>
    <scope>NUCLEOTIDE SEQUENCE</scope>
    <source>
        <strain evidence="7">SSHM10-5</strain>
    </source>
</reference>
<evidence type="ECO:0000313" key="8">
    <source>
        <dbReference type="Proteomes" id="UP000830326"/>
    </source>
</evidence>
<dbReference type="Proteomes" id="UP000830326">
    <property type="component" value="Chromosome"/>
</dbReference>
<keyword evidence="5 6" id="KW-0472">Membrane</keyword>
<keyword evidence="8" id="KW-1185">Reference proteome</keyword>
<evidence type="ECO:0000256" key="2">
    <source>
        <dbReference type="ARBA" id="ARBA00022475"/>
    </source>
</evidence>
<dbReference type="PANTHER" id="PTHR23513:SF11">
    <property type="entry name" value="STAPHYLOFERRIN A TRANSPORTER"/>
    <property type="match status" value="1"/>
</dbReference>
<keyword evidence="4 6" id="KW-1133">Transmembrane helix</keyword>
<protein>
    <recommendedName>
        <fullName evidence="9">MFS transporter</fullName>
    </recommendedName>
</protein>
<dbReference type="PANTHER" id="PTHR23513">
    <property type="entry name" value="INTEGRAL MEMBRANE EFFLUX PROTEIN-RELATED"/>
    <property type="match status" value="1"/>
</dbReference>
<dbReference type="RefSeq" id="WP_245033993.1">
    <property type="nucleotide sequence ID" value="NZ_CP095075.1"/>
</dbReference>
<comment type="subcellular location">
    <subcellularLocation>
        <location evidence="1">Cell membrane</location>
        <topology evidence="1">Multi-pass membrane protein</topology>
    </subcellularLocation>
</comment>
<evidence type="ECO:0000256" key="6">
    <source>
        <dbReference type="SAM" id="Phobius"/>
    </source>
</evidence>
<evidence type="ECO:0000256" key="4">
    <source>
        <dbReference type="ARBA" id="ARBA00022989"/>
    </source>
</evidence>
<dbReference type="SUPFAM" id="SSF103473">
    <property type="entry name" value="MFS general substrate transporter"/>
    <property type="match status" value="1"/>
</dbReference>
<evidence type="ECO:0000313" key="7">
    <source>
        <dbReference type="EMBL" id="UOR12870.1"/>
    </source>
</evidence>
<accession>A0ABY4HG68</accession>
<name>A0ABY4HG68_9BACI</name>
<evidence type="ECO:0000256" key="1">
    <source>
        <dbReference type="ARBA" id="ARBA00004651"/>
    </source>
</evidence>
<organism evidence="7 8">
    <name type="scientific">Halobacillus amylolyticus</name>
    <dbReference type="NCBI Taxonomy" id="2932259"/>
    <lineage>
        <taxon>Bacteria</taxon>
        <taxon>Bacillati</taxon>
        <taxon>Bacillota</taxon>
        <taxon>Bacilli</taxon>
        <taxon>Bacillales</taxon>
        <taxon>Bacillaceae</taxon>
        <taxon>Halobacillus</taxon>
    </lineage>
</organism>
<keyword evidence="2" id="KW-1003">Cell membrane</keyword>
<feature type="transmembrane region" description="Helical" evidence="6">
    <location>
        <begin position="55"/>
        <end position="72"/>
    </location>
</feature>
<gene>
    <name evidence="7" type="ORF">MUO15_05000</name>
</gene>
<evidence type="ECO:0000256" key="5">
    <source>
        <dbReference type="ARBA" id="ARBA00023136"/>
    </source>
</evidence>
<feature type="transmembrane region" description="Helical" evidence="6">
    <location>
        <begin position="12"/>
        <end position="35"/>
    </location>
</feature>
<dbReference type="EMBL" id="CP095075">
    <property type="protein sequence ID" value="UOR12870.1"/>
    <property type="molecule type" value="Genomic_DNA"/>
</dbReference>
<evidence type="ECO:0008006" key="9">
    <source>
        <dbReference type="Google" id="ProtNLM"/>
    </source>
</evidence>